<reference evidence="1" key="1">
    <citation type="submission" date="2021-12" db="EMBL/GenBank/DDBJ databases">
        <title>Prjna785345.</title>
        <authorList>
            <person name="Rujirawat T."/>
            <person name="Krajaejun T."/>
        </authorList>
    </citation>
    <scope>NUCLEOTIDE SEQUENCE</scope>
    <source>
        <strain evidence="1">Pi057C3</strain>
    </source>
</reference>
<comment type="caution">
    <text evidence="1">The sequence shown here is derived from an EMBL/GenBank/DDBJ whole genome shotgun (WGS) entry which is preliminary data.</text>
</comment>
<gene>
    <name evidence="1" type="ORF">P43SY_007574</name>
</gene>
<dbReference type="AlphaFoldDB" id="A0AAD5LJB1"/>
<accession>A0AAD5LJB1</accession>
<evidence type="ECO:0000313" key="1">
    <source>
        <dbReference type="EMBL" id="KAJ0403270.1"/>
    </source>
</evidence>
<sequence>MDPYELLFASESPNGDVSVALSSSQWSSFLKRLVATELLSRTTAARFVTDHNGPLTLRAFQRQLVAWSVGRDPQVDDDMFTALDTNTQLLEQLLRDSPTSPPPPFVAPLVLQQDEICDALLDRNDAGNTRLARHAVLSLLCPEDDDSGEPQDEPDAWRFQRENRCFLLREERRRRPKRVERLPTDPSTGLYAQTLLTPLAVASFNLSVSLGTITKDTTGLPGVEDSLSEPEASGDPKELVLVVAVGKDAAGSGAAHEMEKLTMAYRELALSPYFQQYLGSSHEMEKLTMAYRELALSPYFQQYLGSCPSLSAEEEEFHCFELLSATSLESLLQSRGTPLPHDSTLLRFLSREILLAIIDLHEQSTHELRTRLSPASVFVSASGRRVFLGRLDFGPVLDADRCDVETCSRDREARLLNDLSVLVYAMTFQAVQPSNRADFASRFLAWKDPTFVCEFLVDSATPKRVVVPTGDAFELVPVVGGFDLVWRVEAVSSATALTLIDQRCFPNPLFRPLDAEELEQLEIELQDWLDRSSDSL</sequence>
<keyword evidence="2" id="KW-1185">Reference proteome</keyword>
<protein>
    <submittedName>
        <fullName evidence="1">Uncharacterized protein</fullName>
    </submittedName>
</protein>
<proteinExistence type="predicted"/>
<name>A0AAD5LJB1_PYTIN</name>
<dbReference type="EMBL" id="JAKCXM010000085">
    <property type="protein sequence ID" value="KAJ0403270.1"/>
    <property type="molecule type" value="Genomic_DNA"/>
</dbReference>
<dbReference type="Proteomes" id="UP001209570">
    <property type="component" value="Unassembled WGS sequence"/>
</dbReference>
<organism evidence="1 2">
    <name type="scientific">Pythium insidiosum</name>
    <name type="common">Pythiosis disease agent</name>
    <dbReference type="NCBI Taxonomy" id="114742"/>
    <lineage>
        <taxon>Eukaryota</taxon>
        <taxon>Sar</taxon>
        <taxon>Stramenopiles</taxon>
        <taxon>Oomycota</taxon>
        <taxon>Peronosporomycetes</taxon>
        <taxon>Pythiales</taxon>
        <taxon>Pythiaceae</taxon>
        <taxon>Pythium</taxon>
    </lineage>
</organism>
<evidence type="ECO:0000313" key="2">
    <source>
        <dbReference type="Proteomes" id="UP001209570"/>
    </source>
</evidence>